<feature type="signal peptide" evidence="7">
    <location>
        <begin position="1"/>
        <end position="31"/>
    </location>
</feature>
<protein>
    <recommendedName>
        <fullName evidence="10">Cytochrome P450</fullName>
    </recommendedName>
</protein>
<comment type="similarity">
    <text evidence="1 6">Belongs to the cytochrome P450 family.</text>
</comment>
<dbReference type="PROSITE" id="PS00086">
    <property type="entry name" value="CYTOCHROME_P450"/>
    <property type="match status" value="1"/>
</dbReference>
<keyword evidence="7" id="KW-0732">Signal</keyword>
<keyword evidence="2 5" id="KW-0479">Metal-binding</keyword>
<dbReference type="FunFam" id="1.10.630.10:FF:000007">
    <property type="entry name" value="Cytochrome P450 76C4"/>
    <property type="match status" value="1"/>
</dbReference>
<evidence type="ECO:0000256" key="2">
    <source>
        <dbReference type="ARBA" id="ARBA00022723"/>
    </source>
</evidence>
<keyword evidence="6" id="KW-0503">Monooxygenase</keyword>
<evidence type="ECO:0000256" key="1">
    <source>
        <dbReference type="ARBA" id="ARBA00010617"/>
    </source>
</evidence>
<dbReference type="Pfam" id="PF00067">
    <property type="entry name" value="p450"/>
    <property type="match status" value="1"/>
</dbReference>
<evidence type="ECO:0000256" key="3">
    <source>
        <dbReference type="ARBA" id="ARBA00023002"/>
    </source>
</evidence>
<reference evidence="8 9" key="1">
    <citation type="submission" date="2024-02" db="EMBL/GenBank/DDBJ databases">
        <authorList>
            <person name="Vignale AGUSTIN F."/>
            <person name="Sosa J E."/>
            <person name="Modenutti C."/>
        </authorList>
    </citation>
    <scope>NUCLEOTIDE SEQUENCE [LARGE SCALE GENOMIC DNA]</scope>
</reference>
<dbReference type="CDD" id="cd11073">
    <property type="entry name" value="CYP76-like"/>
    <property type="match status" value="1"/>
</dbReference>
<name>A0ABC8SXC0_9AQUA</name>
<dbReference type="InterPro" id="IPR002401">
    <property type="entry name" value="Cyt_P450_E_grp-I"/>
</dbReference>
<dbReference type="InterPro" id="IPR036396">
    <property type="entry name" value="Cyt_P450_sf"/>
</dbReference>
<evidence type="ECO:0000256" key="7">
    <source>
        <dbReference type="SAM" id="SignalP"/>
    </source>
</evidence>
<dbReference type="PRINTS" id="PR00463">
    <property type="entry name" value="EP450I"/>
</dbReference>
<evidence type="ECO:0000256" key="5">
    <source>
        <dbReference type="PIRSR" id="PIRSR602401-1"/>
    </source>
</evidence>
<dbReference type="InterPro" id="IPR017972">
    <property type="entry name" value="Cyt_P450_CS"/>
</dbReference>
<dbReference type="PRINTS" id="PR00385">
    <property type="entry name" value="P450"/>
</dbReference>
<evidence type="ECO:0008006" key="10">
    <source>
        <dbReference type="Google" id="ProtNLM"/>
    </source>
</evidence>
<dbReference type="GO" id="GO:0004497">
    <property type="term" value="F:monooxygenase activity"/>
    <property type="evidence" value="ECO:0007669"/>
    <property type="project" value="UniProtKB-KW"/>
</dbReference>
<evidence type="ECO:0000256" key="6">
    <source>
        <dbReference type="RuleBase" id="RU000461"/>
    </source>
</evidence>
<sequence>MEWTCSSLIWLVSSFSAALLLLLHLISPTKGSNGSNKKRPPGPPGWPIVGNMFDLGTMPHQNLYQLRTKYGSVLWLKLGSTNTMVIQSAKAAAELFKKHDLPFADRKVPDALTALCYNQGSLAFGNYGPNWRMLRRVCSMELQNNKRINESASLRQKCIDNMIIWIEEDSAASRAQGGTGEVQLLRFLFIMAFNVVGNLMLSRDLLDIQSDEGQQFFDAMNKFMGWAGKPNVADFLPFLKWLDPMGIKRNMVRDMGKCMKIISGFVKERVQEKQSGREKMRKDFLDVLMEYEGDEKEGLGKISERNVIIIILEMFFGGSESSSSTIEWAMTELLRSRDSMKNVKEELDRVVRPNRKVEESDINELPYLQAVVKETLRLHPAIPLLVPRNAREDANYMGYLIAKNTQVIVNAWAIGRDPEAWDDPLSFKPERFLGSDIEYKGQHFQFIPFGSGRRICVGYSLAHRVVTLGLASLLHSFDWELDRYVTPETIDMKERTGLTLRKLDPLRAIPKRRTV</sequence>
<accession>A0ABC8SXC0</accession>
<keyword evidence="4 5" id="KW-0408">Iron</keyword>
<dbReference type="InterPro" id="IPR001128">
    <property type="entry name" value="Cyt_P450"/>
</dbReference>
<dbReference type="EMBL" id="CAUOFW020003747">
    <property type="protein sequence ID" value="CAK9161841.1"/>
    <property type="molecule type" value="Genomic_DNA"/>
</dbReference>
<proteinExistence type="inferred from homology"/>
<comment type="cofactor">
    <cofactor evidence="5">
        <name>heme</name>
        <dbReference type="ChEBI" id="CHEBI:30413"/>
    </cofactor>
</comment>
<organism evidence="8 9">
    <name type="scientific">Ilex paraguariensis</name>
    <name type="common">yerba mate</name>
    <dbReference type="NCBI Taxonomy" id="185542"/>
    <lineage>
        <taxon>Eukaryota</taxon>
        <taxon>Viridiplantae</taxon>
        <taxon>Streptophyta</taxon>
        <taxon>Embryophyta</taxon>
        <taxon>Tracheophyta</taxon>
        <taxon>Spermatophyta</taxon>
        <taxon>Magnoliopsida</taxon>
        <taxon>eudicotyledons</taxon>
        <taxon>Gunneridae</taxon>
        <taxon>Pentapetalae</taxon>
        <taxon>asterids</taxon>
        <taxon>campanulids</taxon>
        <taxon>Aquifoliales</taxon>
        <taxon>Aquifoliaceae</taxon>
        <taxon>Ilex</taxon>
    </lineage>
</organism>
<dbReference type="GO" id="GO:0046872">
    <property type="term" value="F:metal ion binding"/>
    <property type="evidence" value="ECO:0007669"/>
    <property type="project" value="UniProtKB-KW"/>
</dbReference>
<feature type="chain" id="PRO_5044832364" description="Cytochrome P450" evidence="7">
    <location>
        <begin position="32"/>
        <end position="515"/>
    </location>
</feature>
<feature type="binding site" description="axial binding residue" evidence="5">
    <location>
        <position position="456"/>
    </location>
    <ligand>
        <name>heme</name>
        <dbReference type="ChEBI" id="CHEBI:30413"/>
    </ligand>
    <ligandPart>
        <name>Fe</name>
        <dbReference type="ChEBI" id="CHEBI:18248"/>
    </ligandPart>
</feature>
<dbReference type="PANTHER" id="PTHR47950:SF15">
    <property type="entry name" value="CYTOCHROME P450"/>
    <property type="match status" value="1"/>
</dbReference>
<gene>
    <name evidence="8" type="ORF">ILEXP_LOCUS30668</name>
</gene>
<dbReference type="SUPFAM" id="SSF48264">
    <property type="entry name" value="Cytochrome P450"/>
    <property type="match status" value="1"/>
</dbReference>
<dbReference type="AlphaFoldDB" id="A0ABC8SXC0"/>
<keyword evidence="9" id="KW-1185">Reference proteome</keyword>
<keyword evidence="3 6" id="KW-0560">Oxidoreductase</keyword>
<evidence type="ECO:0000256" key="4">
    <source>
        <dbReference type="ARBA" id="ARBA00023004"/>
    </source>
</evidence>
<dbReference type="PANTHER" id="PTHR47950">
    <property type="entry name" value="CYTOCHROME P450, FAMILY 76, SUBFAMILY C, POLYPEPTIDE 5-RELATED"/>
    <property type="match status" value="1"/>
</dbReference>
<evidence type="ECO:0000313" key="9">
    <source>
        <dbReference type="Proteomes" id="UP001642360"/>
    </source>
</evidence>
<dbReference type="Gene3D" id="1.10.630.10">
    <property type="entry name" value="Cytochrome P450"/>
    <property type="match status" value="1"/>
</dbReference>
<dbReference type="Proteomes" id="UP001642360">
    <property type="component" value="Unassembled WGS sequence"/>
</dbReference>
<comment type="caution">
    <text evidence="8">The sequence shown here is derived from an EMBL/GenBank/DDBJ whole genome shotgun (WGS) entry which is preliminary data.</text>
</comment>
<evidence type="ECO:0000313" key="8">
    <source>
        <dbReference type="EMBL" id="CAK9161841.1"/>
    </source>
</evidence>
<keyword evidence="5 6" id="KW-0349">Heme</keyword>